<evidence type="ECO:0000256" key="3">
    <source>
        <dbReference type="HAMAP-Rule" id="MF_01217"/>
    </source>
</evidence>
<dbReference type="Pfam" id="PF00550">
    <property type="entry name" value="PP-binding"/>
    <property type="match status" value="1"/>
</dbReference>
<keyword evidence="3" id="KW-0443">Lipid metabolism</keyword>
<dbReference type="PANTHER" id="PTHR20863:SF76">
    <property type="entry name" value="CARRIER DOMAIN-CONTAINING PROTEIN"/>
    <property type="match status" value="1"/>
</dbReference>
<keyword evidence="2 3" id="KW-0597">Phosphoprotein</keyword>
<name>A0A803FU04_9GAMM</name>
<keyword evidence="1 3" id="KW-0596">Phosphopantetheine</keyword>
<gene>
    <name evidence="3 5" type="primary">acpP</name>
    <name evidence="5" type="ORF">BUCIPICE3303_229</name>
</gene>
<keyword evidence="3" id="KW-0276">Fatty acid metabolism</keyword>
<comment type="pathway">
    <text evidence="3">Lipid metabolism; fatty acid biosynthesis.</text>
</comment>
<feature type="modified residue" description="O-(pantetheine 4'-phosphoryl)serine" evidence="3">
    <location>
        <position position="37"/>
    </location>
</feature>
<protein>
    <recommendedName>
        <fullName evidence="3">Acyl carrier protein</fullName>
        <shortName evidence="3">ACP</shortName>
    </recommendedName>
</protein>
<dbReference type="EMBL" id="LR217739">
    <property type="protein sequence ID" value="VFP88404.1"/>
    <property type="molecule type" value="Genomic_DNA"/>
</dbReference>
<evidence type="ECO:0000256" key="2">
    <source>
        <dbReference type="ARBA" id="ARBA00022553"/>
    </source>
</evidence>
<evidence type="ECO:0000256" key="1">
    <source>
        <dbReference type="ARBA" id="ARBA00022450"/>
    </source>
</evidence>
<comment type="subcellular location">
    <subcellularLocation>
        <location evidence="3">Cytoplasm</location>
    </subcellularLocation>
</comment>
<dbReference type="InterPro" id="IPR003231">
    <property type="entry name" value="ACP"/>
</dbReference>
<keyword evidence="3" id="KW-0963">Cytoplasm</keyword>
<feature type="domain" description="Carrier" evidence="4">
    <location>
        <begin position="2"/>
        <end position="77"/>
    </location>
</feature>
<dbReference type="GO" id="GO:0000035">
    <property type="term" value="F:acyl binding"/>
    <property type="evidence" value="ECO:0007669"/>
    <property type="project" value="TreeGrafter"/>
</dbReference>
<dbReference type="GO" id="GO:0000036">
    <property type="term" value="F:acyl carrier activity"/>
    <property type="evidence" value="ECO:0007669"/>
    <property type="project" value="UniProtKB-UniRule"/>
</dbReference>
<evidence type="ECO:0000259" key="4">
    <source>
        <dbReference type="PROSITE" id="PS50075"/>
    </source>
</evidence>
<dbReference type="HAMAP" id="MF_01217">
    <property type="entry name" value="Acyl_carrier"/>
    <property type="match status" value="1"/>
</dbReference>
<dbReference type="PANTHER" id="PTHR20863">
    <property type="entry name" value="ACYL CARRIER PROTEIN"/>
    <property type="match status" value="1"/>
</dbReference>
<dbReference type="AlphaFoldDB" id="A0A803FU04"/>
<comment type="function">
    <text evidence="3">Carrier of the growing fatty acid chain in fatty acid biosynthesis.</text>
</comment>
<dbReference type="UniPathway" id="UPA00094"/>
<evidence type="ECO:0000313" key="6">
    <source>
        <dbReference type="Proteomes" id="UP000294455"/>
    </source>
</evidence>
<comment type="similarity">
    <text evidence="3">Belongs to the acyl carrier protein (ACP) family.</text>
</comment>
<proteinExistence type="inferred from homology"/>
<dbReference type="PROSITE" id="PS50075">
    <property type="entry name" value="CARRIER"/>
    <property type="match status" value="1"/>
</dbReference>
<accession>A0A803FU04</accession>
<dbReference type="Gene3D" id="1.10.1200.10">
    <property type="entry name" value="ACP-like"/>
    <property type="match status" value="1"/>
</dbReference>
<keyword evidence="3" id="KW-0444">Lipid biosynthesis</keyword>
<dbReference type="RefSeq" id="WP_154049284.1">
    <property type="nucleotide sequence ID" value="NZ_LR217739.1"/>
</dbReference>
<dbReference type="SUPFAM" id="SSF47336">
    <property type="entry name" value="ACP-like"/>
    <property type="match status" value="1"/>
</dbReference>
<dbReference type="InterPro" id="IPR009081">
    <property type="entry name" value="PP-bd_ACP"/>
</dbReference>
<comment type="PTM">
    <text evidence="3">4'-phosphopantetheine is transferred from CoA to a specific serine of apo-ACP by AcpS. This modification is essential for activity because fatty acids are bound in thioester linkage to the sulfhydryl of the prosthetic group.</text>
</comment>
<dbReference type="Proteomes" id="UP000294455">
    <property type="component" value="Chromosome"/>
</dbReference>
<organism evidence="5 6">
    <name type="scientific">Buchnera aphidicola</name>
    <name type="common">Cinara piceae</name>
    <dbReference type="NCBI Taxonomy" id="1660043"/>
    <lineage>
        <taxon>Bacteria</taxon>
        <taxon>Pseudomonadati</taxon>
        <taxon>Pseudomonadota</taxon>
        <taxon>Gammaproteobacteria</taxon>
        <taxon>Enterobacterales</taxon>
        <taxon>Erwiniaceae</taxon>
        <taxon>Buchnera</taxon>
    </lineage>
</organism>
<keyword evidence="3" id="KW-0275">Fatty acid biosynthesis</keyword>
<evidence type="ECO:0000313" key="5">
    <source>
        <dbReference type="EMBL" id="VFP88404.1"/>
    </source>
</evidence>
<sequence length="81" mass="9825">MNNILDRTKKIIKKQFQIKNKNISSNDDLKKKFKMDSLDFIELIMLLEEEFKIELFDIETEKVKTIKDIVTYIMKKIKQKK</sequence>
<reference evidence="5 6" key="1">
    <citation type="submission" date="2019-02" db="EMBL/GenBank/DDBJ databases">
        <authorList>
            <person name="Manzano-Marin A."/>
            <person name="Manzano-Marin A."/>
        </authorList>
    </citation>
    <scope>NUCLEOTIDE SEQUENCE [LARGE SCALE GENOMIC DNA]</scope>
    <source>
        <strain evidence="5 6">BuCipiceae</strain>
    </source>
</reference>
<dbReference type="InterPro" id="IPR036736">
    <property type="entry name" value="ACP-like_sf"/>
</dbReference>
<dbReference type="GO" id="GO:0005737">
    <property type="term" value="C:cytoplasm"/>
    <property type="evidence" value="ECO:0007669"/>
    <property type="project" value="UniProtKB-SubCell"/>
</dbReference>